<evidence type="ECO:0000256" key="3">
    <source>
        <dbReference type="ARBA" id="ARBA00023163"/>
    </source>
</evidence>
<dbReference type="SMART" id="SM00347">
    <property type="entry name" value="HTH_MARR"/>
    <property type="match status" value="1"/>
</dbReference>
<dbReference type="PANTHER" id="PTHR35790">
    <property type="entry name" value="HTH-TYPE TRANSCRIPTIONAL REGULATOR PCHR"/>
    <property type="match status" value="1"/>
</dbReference>
<dbReference type="InterPro" id="IPR036388">
    <property type="entry name" value="WH-like_DNA-bd_sf"/>
</dbReference>
<gene>
    <name evidence="5" type="ORF">C7S18_14290</name>
</gene>
<dbReference type="EMBL" id="CP027860">
    <property type="protein sequence ID" value="AVP98290.1"/>
    <property type="molecule type" value="Genomic_DNA"/>
</dbReference>
<dbReference type="Gene3D" id="1.10.10.10">
    <property type="entry name" value="Winged helix-like DNA-binding domain superfamily/Winged helix DNA-binding domain"/>
    <property type="match status" value="1"/>
</dbReference>
<evidence type="ECO:0000259" key="4">
    <source>
        <dbReference type="PROSITE" id="PS50995"/>
    </source>
</evidence>
<keyword evidence="1" id="KW-0805">Transcription regulation</keyword>
<keyword evidence="2" id="KW-0238">DNA-binding</keyword>
<evidence type="ECO:0000256" key="1">
    <source>
        <dbReference type="ARBA" id="ARBA00023015"/>
    </source>
</evidence>
<dbReference type="SUPFAM" id="SSF46785">
    <property type="entry name" value="Winged helix' DNA-binding domain"/>
    <property type="match status" value="1"/>
</dbReference>
<dbReference type="OrthoDB" id="8906692at2"/>
<dbReference type="InterPro" id="IPR052067">
    <property type="entry name" value="Metal_resp_HTH_trans_reg"/>
</dbReference>
<dbReference type="GO" id="GO:0003677">
    <property type="term" value="F:DNA binding"/>
    <property type="evidence" value="ECO:0007669"/>
    <property type="project" value="UniProtKB-KW"/>
</dbReference>
<accession>A0A2P1PTY1</accession>
<dbReference type="PANTHER" id="PTHR35790:SF4">
    <property type="entry name" value="HTH-TYPE TRANSCRIPTIONAL REGULATOR PCHR"/>
    <property type="match status" value="1"/>
</dbReference>
<feature type="domain" description="HTH marR-type" evidence="4">
    <location>
        <begin position="31"/>
        <end position="164"/>
    </location>
</feature>
<dbReference type="InterPro" id="IPR000835">
    <property type="entry name" value="HTH_MarR-typ"/>
</dbReference>
<dbReference type="GO" id="GO:0003700">
    <property type="term" value="F:DNA-binding transcription factor activity"/>
    <property type="evidence" value="ECO:0007669"/>
    <property type="project" value="InterPro"/>
</dbReference>
<keyword evidence="6" id="KW-1185">Reference proteome</keyword>
<keyword evidence="3" id="KW-0804">Transcription</keyword>
<organism evidence="5 6">
    <name type="scientific">Ahniella affigens</name>
    <dbReference type="NCBI Taxonomy" id="2021234"/>
    <lineage>
        <taxon>Bacteria</taxon>
        <taxon>Pseudomonadati</taxon>
        <taxon>Pseudomonadota</taxon>
        <taxon>Gammaproteobacteria</taxon>
        <taxon>Lysobacterales</taxon>
        <taxon>Rhodanobacteraceae</taxon>
        <taxon>Ahniella</taxon>
    </lineage>
</organism>
<dbReference type="AlphaFoldDB" id="A0A2P1PTY1"/>
<proteinExistence type="predicted"/>
<evidence type="ECO:0000313" key="5">
    <source>
        <dbReference type="EMBL" id="AVP98290.1"/>
    </source>
</evidence>
<reference evidence="5 6" key="2">
    <citation type="submission" date="2018-03" db="EMBL/GenBank/DDBJ databases">
        <authorList>
            <person name="Keele B.F."/>
        </authorList>
    </citation>
    <scope>NUCLEOTIDE SEQUENCE [LARGE SCALE GENOMIC DNA]</scope>
    <source>
        <strain evidence="5 6">D13</strain>
    </source>
</reference>
<dbReference type="PRINTS" id="PR00598">
    <property type="entry name" value="HTHMARR"/>
</dbReference>
<evidence type="ECO:0000256" key="2">
    <source>
        <dbReference type="ARBA" id="ARBA00023125"/>
    </source>
</evidence>
<name>A0A2P1PTY1_9GAMM</name>
<dbReference type="Pfam" id="PF12802">
    <property type="entry name" value="MarR_2"/>
    <property type="match status" value="1"/>
</dbReference>
<reference evidence="5 6" key="1">
    <citation type="submission" date="2018-03" db="EMBL/GenBank/DDBJ databases">
        <title>Ahniella affigens gen. nov., sp. nov., a gammaproteobacterium isolated from sandy soil near a stream.</title>
        <authorList>
            <person name="Ko Y."/>
            <person name="Kim J.-H."/>
        </authorList>
    </citation>
    <scope>NUCLEOTIDE SEQUENCE [LARGE SCALE GENOMIC DNA]</scope>
    <source>
        <strain evidence="5 6">D13</strain>
    </source>
</reference>
<dbReference type="PROSITE" id="PS50995">
    <property type="entry name" value="HTH_MARR_2"/>
    <property type="match status" value="1"/>
</dbReference>
<dbReference type="KEGG" id="xba:C7S18_14290"/>
<sequence length="172" mass="19489">MPVQNPRKQTIVRVASEAREDHDKHAVLDLEHFLPYRLSVLSNRISQDIAALYEQRFGIGITEWRIIAVLGRFPGLSANEVAERTAMDKVAVSRAVRTLVDKALLHQAFNDQDRRRSELGLSKKGFRIFDEIVPLALAYERDLLADLTNAEQQQLMGLLERISASERALGQN</sequence>
<dbReference type="Proteomes" id="UP000241074">
    <property type="component" value="Chromosome"/>
</dbReference>
<evidence type="ECO:0000313" key="6">
    <source>
        <dbReference type="Proteomes" id="UP000241074"/>
    </source>
</evidence>
<protein>
    <submittedName>
        <fullName evidence="5">MarR family transcriptional regulator</fullName>
    </submittedName>
</protein>
<dbReference type="InterPro" id="IPR036390">
    <property type="entry name" value="WH_DNA-bd_sf"/>
</dbReference>